<dbReference type="Proteomes" id="UP001056120">
    <property type="component" value="Linkage Group LG08"/>
</dbReference>
<evidence type="ECO:0000313" key="1">
    <source>
        <dbReference type="EMBL" id="KAI3808366.1"/>
    </source>
</evidence>
<comment type="caution">
    <text evidence="1">The sequence shown here is derived from an EMBL/GenBank/DDBJ whole genome shotgun (WGS) entry which is preliminary data.</text>
</comment>
<name>A0ACB9ILK7_9ASTR</name>
<organism evidence="1 2">
    <name type="scientific">Smallanthus sonchifolius</name>
    <dbReference type="NCBI Taxonomy" id="185202"/>
    <lineage>
        <taxon>Eukaryota</taxon>
        <taxon>Viridiplantae</taxon>
        <taxon>Streptophyta</taxon>
        <taxon>Embryophyta</taxon>
        <taxon>Tracheophyta</taxon>
        <taxon>Spermatophyta</taxon>
        <taxon>Magnoliopsida</taxon>
        <taxon>eudicotyledons</taxon>
        <taxon>Gunneridae</taxon>
        <taxon>Pentapetalae</taxon>
        <taxon>asterids</taxon>
        <taxon>campanulids</taxon>
        <taxon>Asterales</taxon>
        <taxon>Asteraceae</taxon>
        <taxon>Asteroideae</taxon>
        <taxon>Heliantheae alliance</taxon>
        <taxon>Millerieae</taxon>
        <taxon>Smallanthus</taxon>
    </lineage>
</organism>
<protein>
    <submittedName>
        <fullName evidence="1">Uncharacterized protein</fullName>
    </submittedName>
</protein>
<reference evidence="1 2" key="2">
    <citation type="journal article" date="2022" name="Mol. Ecol. Resour.">
        <title>The genomes of chicory, endive, great burdock and yacon provide insights into Asteraceae paleo-polyploidization history and plant inulin production.</title>
        <authorList>
            <person name="Fan W."/>
            <person name="Wang S."/>
            <person name="Wang H."/>
            <person name="Wang A."/>
            <person name="Jiang F."/>
            <person name="Liu H."/>
            <person name="Zhao H."/>
            <person name="Xu D."/>
            <person name="Zhang Y."/>
        </authorList>
    </citation>
    <scope>NUCLEOTIDE SEQUENCE [LARGE SCALE GENOMIC DNA]</scope>
    <source>
        <strain evidence="2">cv. Yunnan</strain>
        <tissue evidence="1">Leaves</tissue>
    </source>
</reference>
<gene>
    <name evidence="1" type="ORF">L1987_24315</name>
</gene>
<evidence type="ECO:0000313" key="2">
    <source>
        <dbReference type="Proteomes" id="UP001056120"/>
    </source>
</evidence>
<accession>A0ACB9ILK7</accession>
<sequence>MMESQLLRKIFIVLLCGRHYCCSCFFNGDFIGRVTEKMEGMAIQHSSQSLRYYMIHQGAGIIGWNVARCKDAGVEGSKEYEYHIGASNTVEMEQVWMDLTAIHQMCVCRSHLIRVYSTNEGYVGGEEAWGSCFRDLAHFGGSHRLDFAGSGGEMVDVLQGDVELLFESDVSGGEALVIYEK</sequence>
<keyword evidence="2" id="KW-1185">Reference proteome</keyword>
<proteinExistence type="predicted"/>
<reference evidence="2" key="1">
    <citation type="journal article" date="2022" name="Mol. Ecol. Resour.">
        <title>The genomes of chicory, endive, great burdock and yacon provide insights into Asteraceae palaeo-polyploidization history and plant inulin production.</title>
        <authorList>
            <person name="Fan W."/>
            <person name="Wang S."/>
            <person name="Wang H."/>
            <person name="Wang A."/>
            <person name="Jiang F."/>
            <person name="Liu H."/>
            <person name="Zhao H."/>
            <person name="Xu D."/>
            <person name="Zhang Y."/>
        </authorList>
    </citation>
    <scope>NUCLEOTIDE SEQUENCE [LARGE SCALE GENOMIC DNA]</scope>
    <source>
        <strain evidence="2">cv. Yunnan</strain>
    </source>
</reference>
<dbReference type="EMBL" id="CM042025">
    <property type="protein sequence ID" value="KAI3808366.1"/>
    <property type="molecule type" value="Genomic_DNA"/>
</dbReference>